<dbReference type="InterPro" id="IPR050896">
    <property type="entry name" value="Mito_lipid_metab_GTPase"/>
</dbReference>
<evidence type="ECO:0000259" key="2">
    <source>
        <dbReference type="Pfam" id="PF21516"/>
    </source>
</evidence>
<dbReference type="NCBIfam" id="TIGR03597">
    <property type="entry name" value="GTPase_YqeH"/>
    <property type="match status" value="1"/>
</dbReference>
<feature type="domain" description="G" evidence="1">
    <location>
        <begin position="171"/>
        <end position="229"/>
    </location>
</feature>
<dbReference type="PANTHER" id="PTHR46434">
    <property type="entry name" value="GENETIC INTERACTOR OF PROHIBITINS 3, MITOCHONDRIAL"/>
    <property type="match status" value="1"/>
</dbReference>
<dbReference type="KEGG" id="xap:XA3_07550"/>
<gene>
    <name evidence="3" type="ORF">XA3_07550</name>
</gene>
<dbReference type="Pfam" id="PF21516">
    <property type="entry name" value="YqeH-like_C"/>
    <property type="match status" value="1"/>
</dbReference>
<evidence type="ECO:0000313" key="4">
    <source>
        <dbReference type="Proteomes" id="UP001321861"/>
    </source>
</evidence>
<dbReference type="PANTHER" id="PTHR46434:SF1">
    <property type="entry name" value="GENETIC INTERACTOR OF PROHIBITINS 3, MITOCHONDRIAL"/>
    <property type="match status" value="1"/>
</dbReference>
<dbReference type="Pfam" id="PF01926">
    <property type="entry name" value="MMR_HSR1"/>
    <property type="match status" value="1"/>
</dbReference>
<dbReference type="InterPro" id="IPR048422">
    <property type="entry name" value="NOA1/YqeH-like_C"/>
</dbReference>
<organism evidence="3 4">
    <name type="scientific">Xylocopilactobacillus apicola</name>
    <dbReference type="NCBI Taxonomy" id="2932184"/>
    <lineage>
        <taxon>Bacteria</taxon>
        <taxon>Bacillati</taxon>
        <taxon>Bacillota</taxon>
        <taxon>Bacilli</taxon>
        <taxon>Lactobacillales</taxon>
        <taxon>Lactobacillaceae</taxon>
        <taxon>Xylocopilactobacillus</taxon>
    </lineage>
</organism>
<reference evidence="3 4" key="1">
    <citation type="journal article" date="2023" name="Microbiol. Spectr.">
        <title>Symbiosis of Carpenter Bees with Uncharacterized Lactic Acid Bacteria Showing NAD Auxotrophy.</title>
        <authorList>
            <person name="Kawasaki S."/>
            <person name="Ozawa K."/>
            <person name="Mori T."/>
            <person name="Yamamoto A."/>
            <person name="Ito M."/>
            <person name="Ohkuma M."/>
            <person name="Sakamoto M."/>
            <person name="Matsutani M."/>
        </authorList>
    </citation>
    <scope>NUCLEOTIDE SEQUENCE [LARGE SCALE GENOMIC DNA]</scope>
    <source>
        <strain evidence="3 4">XA3</strain>
    </source>
</reference>
<name>A0AAU9D3F0_9LACO</name>
<keyword evidence="4" id="KW-1185">Reference proteome</keyword>
<sequence length="368" mass="41907">MENKIENFQCSGCGAKLQDLQKNQAGYLNQQTLEKLLDEQRPLLCQRCFRLLHYKEVTPLEIGASDFATILKQIPAGSLIIAVTDIFDLSDEFFALLKQFPASNQFVIVINKIEDLPRDYKIAAVQDWVRNHAIREKISLRYIVPVSAKTKYNIDILSQILNQELEDRELYFVGNANVGKSSLINALIKSQAGKFIEPAISSLPGTTLNFLTFKNGSKTWYDTPGLLLTNQAPSFLSLSDWQILLPQKRIRPLIFQIQAGQSIFIGGLGWLDYKKGPKISLVFYFNSQVVIHRRKTSENEDFYVNHVGDLLFPPQKLERPSFRTNTFQANYKYDLVFPAMGWVTVSQKAKINLTLLEPLKVSLRKAIV</sequence>
<dbReference type="CDD" id="cd01855">
    <property type="entry name" value="YqeH"/>
    <property type="match status" value="1"/>
</dbReference>
<dbReference type="InterPro" id="IPR027417">
    <property type="entry name" value="P-loop_NTPase"/>
</dbReference>
<dbReference type="EMBL" id="AP026802">
    <property type="protein sequence ID" value="BDR58314.1"/>
    <property type="molecule type" value="Genomic_DNA"/>
</dbReference>
<protein>
    <submittedName>
        <fullName evidence="3">Ribosome biogenesis GTPase YqeH</fullName>
    </submittedName>
</protein>
<dbReference type="Gene3D" id="3.40.50.300">
    <property type="entry name" value="P-loop containing nucleotide triphosphate hydrolases"/>
    <property type="match status" value="1"/>
</dbReference>
<dbReference type="RefSeq" id="WP_317636227.1">
    <property type="nucleotide sequence ID" value="NZ_AP026802.1"/>
</dbReference>
<evidence type="ECO:0000259" key="1">
    <source>
        <dbReference type="Pfam" id="PF01926"/>
    </source>
</evidence>
<dbReference type="AlphaFoldDB" id="A0AAU9D3F0"/>
<evidence type="ECO:0000313" key="3">
    <source>
        <dbReference type="EMBL" id="BDR58314.1"/>
    </source>
</evidence>
<dbReference type="Proteomes" id="UP001321861">
    <property type="component" value="Chromosome"/>
</dbReference>
<dbReference type="SUPFAM" id="SSF52540">
    <property type="entry name" value="P-loop containing nucleoside triphosphate hydrolases"/>
    <property type="match status" value="1"/>
</dbReference>
<accession>A0AAU9D3F0</accession>
<dbReference type="InterPro" id="IPR019988">
    <property type="entry name" value="GTP-bd_ribosome_bgen_YqeH"/>
</dbReference>
<proteinExistence type="predicted"/>
<feature type="domain" description="NOA1/YqeH-like C-terminal" evidence="2">
    <location>
        <begin position="279"/>
        <end position="367"/>
    </location>
</feature>
<dbReference type="InterPro" id="IPR006073">
    <property type="entry name" value="GTP-bd"/>
</dbReference>
<dbReference type="GO" id="GO:0005525">
    <property type="term" value="F:GTP binding"/>
    <property type="evidence" value="ECO:0007669"/>
    <property type="project" value="InterPro"/>
</dbReference>